<evidence type="ECO:0000313" key="1">
    <source>
        <dbReference type="EMBL" id="KHE91921.1"/>
    </source>
</evidence>
<comment type="caution">
    <text evidence="1">The sequence shown here is derived from an EMBL/GenBank/DDBJ whole genome shotgun (WGS) entry which is preliminary data.</text>
</comment>
<gene>
    <name evidence="1" type="ORF">SCABRO_02358</name>
</gene>
<accession>A0A0B0EIT6</accession>
<protein>
    <submittedName>
        <fullName evidence="1">Uncharacterized protein</fullName>
    </submittedName>
</protein>
<sequence>MIEFDFVELNKYKILEENNYTKDDRDFYISKTDKRVFSFGRIGNESIAWLEQEINQPNTSDQWQFFCNVYPSKGLRADIISPYL</sequence>
<organism evidence="1 2">
    <name type="scientific">Candidatus Scalindua brodae</name>
    <dbReference type="NCBI Taxonomy" id="237368"/>
    <lineage>
        <taxon>Bacteria</taxon>
        <taxon>Pseudomonadati</taxon>
        <taxon>Planctomycetota</taxon>
        <taxon>Candidatus Brocadiia</taxon>
        <taxon>Candidatus Brocadiales</taxon>
        <taxon>Candidatus Scalinduaceae</taxon>
        <taxon>Candidatus Scalindua</taxon>
    </lineage>
</organism>
<name>A0A0B0EIT6_9BACT</name>
<dbReference type="EMBL" id="JRYO01000163">
    <property type="protein sequence ID" value="KHE91921.1"/>
    <property type="molecule type" value="Genomic_DNA"/>
</dbReference>
<reference evidence="1 2" key="1">
    <citation type="submission" date="2014-10" db="EMBL/GenBank/DDBJ databases">
        <title>Draft genome of anammox bacterium scalindua brodae, obtained using differential coverage binning of sequence data from two enrichment reactors.</title>
        <authorList>
            <person name="Speth D.R."/>
            <person name="Russ L."/>
            <person name="Kartal B."/>
            <person name="Op den Camp H.J."/>
            <person name="Dutilh B.E."/>
            <person name="Jetten M.S."/>
        </authorList>
    </citation>
    <scope>NUCLEOTIDE SEQUENCE [LARGE SCALE GENOMIC DNA]</scope>
    <source>
        <strain evidence="1">RU1</strain>
    </source>
</reference>
<proteinExistence type="predicted"/>
<dbReference type="AlphaFoldDB" id="A0A0B0EIT6"/>
<dbReference type="Proteomes" id="UP000030652">
    <property type="component" value="Unassembled WGS sequence"/>
</dbReference>
<evidence type="ECO:0000313" key="2">
    <source>
        <dbReference type="Proteomes" id="UP000030652"/>
    </source>
</evidence>